<dbReference type="Gene3D" id="3.40.630.30">
    <property type="match status" value="1"/>
</dbReference>
<dbReference type="Proteomes" id="UP000539313">
    <property type="component" value="Unassembled WGS sequence"/>
</dbReference>
<dbReference type="AlphaFoldDB" id="A0A7W3MZ94"/>
<sequence length="83" mass="9419">MQISPMSPEHADEVLGIFRAGIESGQAGIWTLQAGIFPENTASLRLHETMGFRRVGVRERLGFHEFPGRARWRDVVLLERRSS</sequence>
<reference evidence="1 2" key="1">
    <citation type="submission" date="2020-08" db="EMBL/GenBank/DDBJ databases">
        <title>Sequencing the genomes of 1000 actinobacteria strains.</title>
        <authorList>
            <person name="Klenk H.-P."/>
        </authorList>
    </citation>
    <scope>NUCLEOTIDE SEQUENCE [LARGE SCALE GENOMIC DNA]</scope>
    <source>
        <strain evidence="1 2">DSM 45823</strain>
    </source>
</reference>
<dbReference type="EMBL" id="JACJII010000001">
    <property type="protein sequence ID" value="MBA9004626.1"/>
    <property type="molecule type" value="Genomic_DNA"/>
</dbReference>
<evidence type="ECO:0000313" key="2">
    <source>
        <dbReference type="Proteomes" id="UP000539313"/>
    </source>
</evidence>
<dbReference type="RefSeq" id="WP_233358795.1">
    <property type="nucleotide sequence ID" value="NZ_JACJII010000001.1"/>
</dbReference>
<dbReference type="InterPro" id="IPR016181">
    <property type="entry name" value="Acyl_CoA_acyltransferase"/>
</dbReference>
<keyword evidence="1" id="KW-0808">Transferase</keyword>
<evidence type="ECO:0000313" key="1">
    <source>
        <dbReference type="EMBL" id="MBA9004626.1"/>
    </source>
</evidence>
<organism evidence="1 2">
    <name type="scientific">Thermomonospora cellulosilytica</name>
    <dbReference type="NCBI Taxonomy" id="1411118"/>
    <lineage>
        <taxon>Bacteria</taxon>
        <taxon>Bacillati</taxon>
        <taxon>Actinomycetota</taxon>
        <taxon>Actinomycetes</taxon>
        <taxon>Streptosporangiales</taxon>
        <taxon>Thermomonosporaceae</taxon>
        <taxon>Thermomonospora</taxon>
    </lineage>
</organism>
<keyword evidence="2" id="KW-1185">Reference proteome</keyword>
<comment type="caution">
    <text evidence="1">The sequence shown here is derived from an EMBL/GenBank/DDBJ whole genome shotgun (WGS) entry which is preliminary data.</text>
</comment>
<dbReference type="GO" id="GO:0016746">
    <property type="term" value="F:acyltransferase activity"/>
    <property type="evidence" value="ECO:0007669"/>
    <property type="project" value="UniProtKB-KW"/>
</dbReference>
<protein>
    <submittedName>
        <fullName evidence="1">L-amino acid N-acyltransferase YncA</fullName>
    </submittedName>
</protein>
<accession>A0A7W3MZ94</accession>
<name>A0A7W3MZ94_9ACTN</name>
<proteinExistence type="predicted"/>
<dbReference type="SUPFAM" id="SSF55729">
    <property type="entry name" value="Acyl-CoA N-acyltransferases (Nat)"/>
    <property type="match status" value="1"/>
</dbReference>
<gene>
    <name evidence="1" type="ORF">HNR21_003508</name>
</gene>
<keyword evidence="1" id="KW-0012">Acyltransferase</keyword>